<organism evidence="7 8">
    <name type="scientific">Vicia faba</name>
    <name type="common">Broad bean</name>
    <name type="synonym">Faba vulgaris</name>
    <dbReference type="NCBI Taxonomy" id="3906"/>
    <lineage>
        <taxon>Eukaryota</taxon>
        <taxon>Viridiplantae</taxon>
        <taxon>Streptophyta</taxon>
        <taxon>Embryophyta</taxon>
        <taxon>Tracheophyta</taxon>
        <taxon>Spermatophyta</taxon>
        <taxon>Magnoliopsida</taxon>
        <taxon>eudicotyledons</taxon>
        <taxon>Gunneridae</taxon>
        <taxon>Pentapetalae</taxon>
        <taxon>rosids</taxon>
        <taxon>fabids</taxon>
        <taxon>Fabales</taxon>
        <taxon>Fabaceae</taxon>
        <taxon>Papilionoideae</taxon>
        <taxon>50 kb inversion clade</taxon>
        <taxon>NPAAA clade</taxon>
        <taxon>Hologalegina</taxon>
        <taxon>IRL clade</taxon>
        <taxon>Fabeae</taxon>
        <taxon>Vicia</taxon>
    </lineage>
</organism>
<dbReference type="InterPro" id="IPR038945">
    <property type="entry name" value="MBD13-like"/>
</dbReference>
<accession>A0AAV0Z5X2</accession>
<proteinExistence type="predicted"/>
<evidence type="ECO:0000256" key="3">
    <source>
        <dbReference type="ARBA" id="ARBA00023125"/>
    </source>
</evidence>
<dbReference type="GO" id="GO:0003677">
    <property type="term" value="F:DNA binding"/>
    <property type="evidence" value="ECO:0007669"/>
    <property type="project" value="UniProtKB-KW"/>
</dbReference>
<evidence type="ECO:0000256" key="1">
    <source>
        <dbReference type="ARBA" id="ARBA00004123"/>
    </source>
</evidence>
<evidence type="ECO:0000256" key="5">
    <source>
        <dbReference type="ARBA" id="ARBA00023242"/>
    </source>
</evidence>
<evidence type="ECO:0000256" key="2">
    <source>
        <dbReference type="ARBA" id="ARBA00023015"/>
    </source>
</evidence>
<dbReference type="PROSITE" id="PS50982">
    <property type="entry name" value="MBD"/>
    <property type="match status" value="1"/>
</dbReference>
<protein>
    <recommendedName>
        <fullName evidence="6">MBD domain-containing protein</fullName>
    </recommendedName>
</protein>
<evidence type="ECO:0000259" key="6">
    <source>
        <dbReference type="PROSITE" id="PS50982"/>
    </source>
</evidence>
<keyword evidence="2" id="KW-0805">Transcription regulation</keyword>
<dbReference type="Proteomes" id="UP001157006">
    <property type="component" value="Chromosome 1S"/>
</dbReference>
<sequence>MEVSDPNACLPPGWTVKVNVRKNGKIDKFYFPPSSDRKFNSLVGVFRYLNDAKNKASIQRVSSIESHQQIPRRASKRLAGIKADPLLELKPTRARRDIVKQSDRSTNSVLGDQPKPLNTVEGSEIMFNVQSTENTLKNNSTDRECVKVIENKDNIDVKLDYTDEFPLDKILTDPCIAFAIQTLTGITFETLKDAQTSASAEERGKKINVTNDDPKKFAVAEIDKAGPCSEKKHDISKKALSGVKLCKSDYNCSQIFGKKSRNVC</sequence>
<evidence type="ECO:0000256" key="4">
    <source>
        <dbReference type="ARBA" id="ARBA00023163"/>
    </source>
</evidence>
<dbReference type="Pfam" id="PF01429">
    <property type="entry name" value="MBD"/>
    <property type="match status" value="1"/>
</dbReference>
<gene>
    <name evidence="7" type="ORF">VFH_I103200</name>
</gene>
<reference evidence="7 8" key="1">
    <citation type="submission" date="2023-01" db="EMBL/GenBank/DDBJ databases">
        <authorList>
            <person name="Kreplak J."/>
        </authorList>
    </citation>
    <scope>NUCLEOTIDE SEQUENCE [LARGE SCALE GENOMIC DNA]</scope>
</reference>
<dbReference type="Gene3D" id="3.30.890.10">
    <property type="entry name" value="Methyl-cpg-binding Protein 2, Chain A"/>
    <property type="match status" value="1"/>
</dbReference>
<dbReference type="AlphaFoldDB" id="A0AAV0Z5X2"/>
<comment type="subcellular location">
    <subcellularLocation>
        <location evidence="1">Nucleus</location>
    </subcellularLocation>
</comment>
<name>A0AAV0Z5X2_VICFA</name>
<dbReference type="InterPro" id="IPR001739">
    <property type="entry name" value="Methyl_CpG_DNA-bd"/>
</dbReference>
<dbReference type="SUPFAM" id="SSF54171">
    <property type="entry name" value="DNA-binding domain"/>
    <property type="match status" value="1"/>
</dbReference>
<evidence type="ECO:0000313" key="8">
    <source>
        <dbReference type="Proteomes" id="UP001157006"/>
    </source>
</evidence>
<feature type="domain" description="MBD" evidence="6">
    <location>
        <begin position="1"/>
        <end position="69"/>
    </location>
</feature>
<dbReference type="PANTHER" id="PTHR34067:SF24">
    <property type="entry name" value="METHYL-CPG-BINDING DOMAIN-CONTAINING PROTEIN 13"/>
    <property type="match status" value="1"/>
</dbReference>
<dbReference type="InterPro" id="IPR016177">
    <property type="entry name" value="DNA-bd_dom_sf"/>
</dbReference>
<dbReference type="GO" id="GO:0005634">
    <property type="term" value="C:nucleus"/>
    <property type="evidence" value="ECO:0007669"/>
    <property type="project" value="UniProtKB-SubCell"/>
</dbReference>
<dbReference type="EMBL" id="OX451735">
    <property type="protein sequence ID" value="CAI8593669.1"/>
    <property type="molecule type" value="Genomic_DNA"/>
</dbReference>
<keyword evidence="3" id="KW-0238">DNA-binding</keyword>
<keyword evidence="5" id="KW-0539">Nucleus</keyword>
<evidence type="ECO:0000313" key="7">
    <source>
        <dbReference type="EMBL" id="CAI8593669.1"/>
    </source>
</evidence>
<keyword evidence="4" id="KW-0804">Transcription</keyword>
<keyword evidence="8" id="KW-1185">Reference proteome</keyword>
<dbReference type="PANTHER" id="PTHR34067">
    <property type="entry name" value="OS04G0193200 PROTEIN"/>
    <property type="match status" value="1"/>
</dbReference>